<organism evidence="1 2">
    <name type="scientific">Henosepilachna vigintioctopunctata</name>
    <dbReference type="NCBI Taxonomy" id="420089"/>
    <lineage>
        <taxon>Eukaryota</taxon>
        <taxon>Metazoa</taxon>
        <taxon>Ecdysozoa</taxon>
        <taxon>Arthropoda</taxon>
        <taxon>Hexapoda</taxon>
        <taxon>Insecta</taxon>
        <taxon>Pterygota</taxon>
        <taxon>Neoptera</taxon>
        <taxon>Endopterygota</taxon>
        <taxon>Coleoptera</taxon>
        <taxon>Polyphaga</taxon>
        <taxon>Cucujiformia</taxon>
        <taxon>Coccinelloidea</taxon>
        <taxon>Coccinellidae</taxon>
        <taxon>Epilachninae</taxon>
        <taxon>Epilachnini</taxon>
        <taxon>Henosepilachna</taxon>
    </lineage>
</organism>
<dbReference type="Proteomes" id="UP001431783">
    <property type="component" value="Unassembled WGS sequence"/>
</dbReference>
<keyword evidence="2" id="KW-1185">Reference proteome</keyword>
<dbReference type="EMBL" id="JARQZJ010000123">
    <property type="protein sequence ID" value="KAK9889592.1"/>
    <property type="molecule type" value="Genomic_DNA"/>
</dbReference>
<evidence type="ECO:0000313" key="2">
    <source>
        <dbReference type="Proteomes" id="UP001431783"/>
    </source>
</evidence>
<evidence type="ECO:0000313" key="1">
    <source>
        <dbReference type="EMBL" id="KAK9889592.1"/>
    </source>
</evidence>
<accession>A0AAW1VBC2</accession>
<sequence>MPEHGWRSSHLFVPRRDQKRLDKTKKLHAQWHFLIGGRDSRSRYGVEQPSRRFLYVALATVCENAHKIYKSSERFRRNTRKNPSDNSTHDNDLLLQFLSRDKHSRGNNGAGRGLPANMKIRVALLAALDNETSNPLEWSVILDEGHAEYNRVKFYTQ</sequence>
<dbReference type="AlphaFoldDB" id="A0AAW1VBC2"/>
<protein>
    <submittedName>
        <fullName evidence="1">Uncharacterized protein</fullName>
    </submittedName>
</protein>
<reference evidence="1 2" key="1">
    <citation type="submission" date="2023-03" db="EMBL/GenBank/DDBJ databases">
        <title>Genome insight into feeding habits of ladybird beetles.</title>
        <authorList>
            <person name="Li H.-S."/>
            <person name="Huang Y.-H."/>
            <person name="Pang H."/>
        </authorList>
    </citation>
    <scope>NUCLEOTIDE SEQUENCE [LARGE SCALE GENOMIC DNA]</scope>
    <source>
        <strain evidence="1">SYSU_2023b</strain>
        <tissue evidence="1">Whole body</tissue>
    </source>
</reference>
<comment type="caution">
    <text evidence="1">The sequence shown here is derived from an EMBL/GenBank/DDBJ whole genome shotgun (WGS) entry which is preliminary data.</text>
</comment>
<proteinExistence type="predicted"/>
<name>A0AAW1VBC2_9CUCU</name>
<gene>
    <name evidence="1" type="ORF">WA026_006965</name>
</gene>